<keyword evidence="2" id="KW-1185">Reference proteome</keyword>
<dbReference type="RefSeq" id="WP_377355842.1">
    <property type="nucleotide sequence ID" value="NZ_JBHTCM010000004.1"/>
</dbReference>
<evidence type="ECO:0000313" key="1">
    <source>
        <dbReference type="EMBL" id="MFC7331826.1"/>
    </source>
</evidence>
<gene>
    <name evidence="1" type="ORF">ACFQPS_01495</name>
</gene>
<sequence>MKLPTLAVPFLLARRGSAFNRGKMYPFRSCPPSENVPPMFTFPVHRQEYPELSEQDGIFRALSVLEFSVIQFSNITYDVLASKPLKYQGAAEMQGVQRRPGLNEYAQVVLQLAVYVSLTEDG</sequence>
<evidence type="ECO:0000313" key="2">
    <source>
        <dbReference type="Proteomes" id="UP001596456"/>
    </source>
</evidence>
<name>A0ABW2KRA1_9PROT</name>
<dbReference type="Proteomes" id="UP001596456">
    <property type="component" value="Unassembled WGS sequence"/>
</dbReference>
<dbReference type="EMBL" id="JBHTCM010000004">
    <property type="protein sequence ID" value="MFC7331826.1"/>
    <property type="molecule type" value="Genomic_DNA"/>
</dbReference>
<comment type="caution">
    <text evidence="1">The sequence shown here is derived from an EMBL/GenBank/DDBJ whole genome shotgun (WGS) entry which is preliminary data.</text>
</comment>
<organism evidence="1 2">
    <name type="scientific">Rhodocista pekingensis</name>
    <dbReference type="NCBI Taxonomy" id="201185"/>
    <lineage>
        <taxon>Bacteria</taxon>
        <taxon>Pseudomonadati</taxon>
        <taxon>Pseudomonadota</taxon>
        <taxon>Alphaproteobacteria</taxon>
        <taxon>Rhodospirillales</taxon>
        <taxon>Azospirillaceae</taxon>
        <taxon>Rhodocista</taxon>
    </lineage>
</organism>
<reference evidence="2" key="1">
    <citation type="journal article" date="2019" name="Int. J. Syst. Evol. Microbiol.">
        <title>The Global Catalogue of Microorganisms (GCM) 10K type strain sequencing project: providing services to taxonomists for standard genome sequencing and annotation.</title>
        <authorList>
            <consortium name="The Broad Institute Genomics Platform"/>
            <consortium name="The Broad Institute Genome Sequencing Center for Infectious Disease"/>
            <person name="Wu L."/>
            <person name="Ma J."/>
        </authorList>
    </citation>
    <scope>NUCLEOTIDE SEQUENCE [LARGE SCALE GENOMIC DNA]</scope>
    <source>
        <strain evidence="2">CGMCC 1.16275</strain>
    </source>
</reference>
<accession>A0ABW2KRA1</accession>
<protein>
    <submittedName>
        <fullName evidence="1">Uncharacterized protein</fullName>
    </submittedName>
</protein>
<proteinExistence type="predicted"/>